<dbReference type="AlphaFoldDB" id="A0AAP0AZR2"/>
<dbReference type="Pfam" id="PF01535">
    <property type="entry name" value="PPR"/>
    <property type="match status" value="1"/>
</dbReference>
<organism evidence="4 5">
    <name type="scientific">Platanthera zijinensis</name>
    <dbReference type="NCBI Taxonomy" id="2320716"/>
    <lineage>
        <taxon>Eukaryota</taxon>
        <taxon>Viridiplantae</taxon>
        <taxon>Streptophyta</taxon>
        <taxon>Embryophyta</taxon>
        <taxon>Tracheophyta</taxon>
        <taxon>Spermatophyta</taxon>
        <taxon>Magnoliopsida</taxon>
        <taxon>Liliopsida</taxon>
        <taxon>Asparagales</taxon>
        <taxon>Orchidaceae</taxon>
        <taxon>Orchidoideae</taxon>
        <taxon>Orchideae</taxon>
        <taxon>Orchidinae</taxon>
        <taxon>Platanthera</taxon>
    </lineage>
</organism>
<keyword evidence="2" id="KW-0677">Repeat</keyword>
<gene>
    <name evidence="4" type="ORF">KSP39_PZI020584</name>
</gene>
<dbReference type="Proteomes" id="UP001418222">
    <property type="component" value="Unassembled WGS sequence"/>
</dbReference>
<name>A0AAP0AZR2_9ASPA</name>
<dbReference type="PROSITE" id="PS51375">
    <property type="entry name" value="PPR"/>
    <property type="match status" value="6"/>
</dbReference>
<comment type="similarity">
    <text evidence="1">Belongs to the PPR family. P subfamily.</text>
</comment>
<evidence type="ECO:0000313" key="5">
    <source>
        <dbReference type="Proteomes" id="UP001418222"/>
    </source>
</evidence>
<dbReference type="NCBIfam" id="TIGR00756">
    <property type="entry name" value="PPR"/>
    <property type="match status" value="6"/>
</dbReference>
<dbReference type="EMBL" id="JBBWWQ010000018">
    <property type="protein sequence ID" value="KAK8921107.1"/>
    <property type="molecule type" value="Genomic_DNA"/>
</dbReference>
<reference evidence="4 5" key="1">
    <citation type="journal article" date="2022" name="Nat. Plants">
        <title>Genomes of leafy and leafless Platanthera orchids illuminate the evolution of mycoheterotrophy.</title>
        <authorList>
            <person name="Li M.H."/>
            <person name="Liu K.W."/>
            <person name="Li Z."/>
            <person name="Lu H.C."/>
            <person name="Ye Q.L."/>
            <person name="Zhang D."/>
            <person name="Wang J.Y."/>
            <person name="Li Y.F."/>
            <person name="Zhong Z.M."/>
            <person name="Liu X."/>
            <person name="Yu X."/>
            <person name="Liu D.K."/>
            <person name="Tu X.D."/>
            <person name="Liu B."/>
            <person name="Hao Y."/>
            <person name="Liao X.Y."/>
            <person name="Jiang Y.T."/>
            <person name="Sun W.H."/>
            <person name="Chen J."/>
            <person name="Chen Y.Q."/>
            <person name="Ai Y."/>
            <person name="Zhai J.W."/>
            <person name="Wu S.S."/>
            <person name="Zhou Z."/>
            <person name="Hsiao Y.Y."/>
            <person name="Wu W.L."/>
            <person name="Chen Y.Y."/>
            <person name="Lin Y.F."/>
            <person name="Hsu J.L."/>
            <person name="Li C.Y."/>
            <person name="Wang Z.W."/>
            <person name="Zhao X."/>
            <person name="Zhong W.Y."/>
            <person name="Ma X.K."/>
            <person name="Ma L."/>
            <person name="Huang J."/>
            <person name="Chen G.Z."/>
            <person name="Huang M.Z."/>
            <person name="Huang L."/>
            <person name="Peng D.H."/>
            <person name="Luo Y.B."/>
            <person name="Zou S.Q."/>
            <person name="Chen S.P."/>
            <person name="Lan S."/>
            <person name="Tsai W.C."/>
            <person name="Van de Peer Y."/>
            <person name="Liu Z.J."/>
        </authorList>
    </citation>
    <scope>NUCLEOTIDE SEQUENCE [LARGE SCALE GENOMIC DNA]</scope>
    <source>
        <strain evidence="4">Lor287</strain>
    </source>
</reference>
<dbReference type="PANTHER" id="PTHR47874:SF6">
    <property type="entry name" value="PENTATRICOPEPTIDE REPEAT-CONTAINING PROTEIN"/>
    <property type="match status" value="1"/>
</dbReference>
<dbReference type="InterPro" id="IPR002885">
    <property type="entry name" value="PPR_rpt"/>
</dbReference>
<comment type="caution">
    <text evidence="4">The sequence shown here is derived from an EMBL/GenBank/DDBJ whole genome shotgun (WGS) entry which is preliminary data.</text>
</comment>
<feature type="repeat" description="PPR" evidence="3">
    <location>
        <begin position="181"/>
        <end position="215"/>
    </location>
</feature>
<evidence type="ECO:0000256" key="1">
    <source>
        <dbReference type="ARBA" id="ARBA00007626"/>
    </source>
</evidence>
<keyword evidence="5" id="KW-1185">Reference proteome</keyword>
<dbReference type="Pfam" id="PF13041">
    <property type="entry name" value="PPR_2"/>
    <property type="match status" value="4"/>
</dbReference>
<sequence length="510" mass="58370">MEHHSLRSLSVSTSPIASPAARRRSLYVVFAKKRPRLEGFPQKSKDELSKILRTEAAVLGIERKAGSSKFNNLWPRAVLEALDDSIATNRWESALKIFQLLRKQHWYRPRGQTYARLLTMLGKCKQPEHASSVFTIILSEGFNPTLDVYTSLVGAFGHNGLFDEAISIIDGMKTISDCKPDAYTYTILIGCCGKFKRFDLIPSLLAEMTYLGIECTSVTYNTIIDGYGKAGLLEEMESSLSLMLESGSCLPDIFTLNSIISAYGDRRRIDEMEKWYIEFQHMGIDPDLTTFNILINSYGKAGIYEKMIKVIVFMKKRYFSPTTVTFNTIIECYGKAGEIDKMEYYFRLMKIQGIKPNSITYCSLVSGYTKADLLKKIPFIIRETENNDVVLDTPFFNSVINGYGQAGEIQIMKEMFLLMKEKKCKPDYITFATMIKAYNDLGMDVDDQELEDKLLELKSKNKVTFLLFVFLWQRMHAEYICLLLKIQYFTQTYRGARTLGYTCLKCEHLV</sequence>
<dbReference type="Gene3D" id="1.25.40.10">
    <property type="entry name" value="Tetratricopeptide repeat domain"/>
    <property type="match status" value="3"/>
</dbReference>
<dbReference type="InterPro" id="IPR011990">
    <property type="entry name" value="TPR-like_helical_dom_sf"/>
</dbReference>
<feature type="repeat" description="PPR" evidence="3">
    <location>
        <begin position="287"/>
        <end position="321"/>
    </location>
</feature>
<feature type="repeat" description="PPR" evidence="3">
    <location>
        <begin position="252"/>
        <end position="286"/>
    </location>
</feature>
<accession>A0AAP0AZR2</accession>
<evidence type="ECO:0000256" key="2">
    <source>
        <dbReference type="ARBA" id="ARBA00022737"/>
    </source>
</evidence>
<feature type="repeat" description="PPR" evidence="3">
    <location>
        <begin position="392"/>
        <end position="426"/>
    </location>
</feature>
<evidence type="ECO:0000256" key="3">
    <source>
        <dbReference type="PROSITE-ProRule" id="PRU00708"/>
    </source>
</evidence>
<feature type="repeat" description="PPR" evidence="3">
    <location>
        <begin position="322"/>
        <end position="356"/>
    </location>
</feature>
<evidence type="ECO:0000313" key="4">
    <source>
        <dbReference type="EMBL" id="KAK8921107.1"/>
    </source>
</evidence>
<proteinExistence type="inferred from homology"/>
<feature type="repeat" description="PPR" evidence="3">
    <location>
        <begin position="216"/>
        <end position="250"/>
    </location>
</feature>
<protein>
    <submittedName>
        <fullName evidence="4">Pentatricopeptide repeat-containing protein</fullName>
    </submittedName>
</protein>
<dbReference type="PANTHER" id="PTHR47874">
    <property type="entry name" value="EXPRESSED PROTEIN"/>
    <property type="match status" value="1"/>
</dbReference>
<dbReference type="GO" id="GO:0003729">
    <property type="term" value="F:mRNA binding"/>
    <property type="evidence" value="ECO:0007669"/>
    <property type="project" value="InterPro"/>
</dbReference>
<dbReference type="InterPro" id="IPR044179">
    <property type="entry name" value="PPR5-like"/>
</dbReference>